<dbReference type="InterPro" id="IPR002820">
    <property type="entry name" value="Mopterin_CF_biosynth-C_dom"/>
</dbReference>
<evidence type="ECO:0000256" key="2">
    <source>
        <dbReference type="ARBA" id="ARBA00005046"/>
    </source>
</evidence>
<evidence type="ECO:0000256" key="5">
    <source>
        <dbReference type="ARBA" id="ARBA00023239"/>
    </source>
</evidence>
<dbReference type="InterPro" id="IPR023045">
    <property type="entry name" value="MoaC"/>
</dbReference>
<dbReference type="InterPro" id="IPR036522">
    <property type="entry name" value="MoaC_sf"/>
</dbReference>
<dbReference type="InterPro" id="IPR047594">
    <property type="entry name" value="MoaC_bact/euk"/>
</dbReference>
<feature type="active site" evidence="7">
    <location>
        <position position="133"/>
    </location>
</feature>
<dbReference type="Proteomes" id="UP000332515">
    <property type="component" value="Unassembled WGS sequence"/>
</dbReference>
<dbReference type="Pfam" id="PF01967">
    <property type="entry name" value="MoaC"/>
    <property type="match status" value="1"/>
</dbReference>
<dbReference type="GO" id="GO:0006777">
    <property type="term" value="P:Mo-molybdopterin cofactor biosynthetic process"/>
    <property type="evidence" value="ECO:0007669"/>
    <property type="project" value="UniProtKB-UniRule"/>
</dbReference>
<dbReference type="UniPathway" id="UPA00344"/>
<comment type="similarity">
    <text evidence="7">Belongs to the MoaC family.</text>
</comment>
<evidence type="ECO:0000313" key="9">
    <source>
        <dbReference type="EMBL" id="MQT11917.1"/>
    </source>
</evidence>
<comment type="function">
    <text evidence="6 7">Catalyzes the conversion of (8S)-3',8-cyclo-7,8-dihydroguanosine 5'-triphosphate to cyclic pyranopterin monophosphate (cPMP).</text>
</comment>
<evidence type="ECO:0000256" key="6">
    <source>
        <dbReference type="ARBA" id="ARBA00055087"/>
    </source>
</evidence>
<reference evidence="9 10" key="1">
    <citation type="submission" date="2019-09" db="EMBL/GenBank/DDBJ databases">
        <title>Segnochrobactrum spirostomi gen. nov., sp. nov., isolated from the ciliate Spirostomum cf. yagiui and description of a novel family, Segnochrobactraceae fam. nov. within the order Rhizobiales of the class Alphaproteobacteria.</title>
        <authorList>
            <person name="Akter S."/>
            <person name="Shazib S.U.A."/>
            <person name="Shin M.K."/>
        </authorList>
    </citation>
    <scope>NUCLEOTIDE SEQUENCE [LARGE SCALE GENOMIC DNA]</scope>
    <source>
        <strain evidence="9 10">Sp-1</strain>
    </source>
</reference>
<dbReference type="RefSeq" id="WP_153479179.1">
    <property type="nucleotide sequence ID" value="NZ_VWNA01000001.1"/>
</dbReference>
<evidence type="ECO:0000256" key="3">
    <source>
        <dbReference type="ARBA" id="ARBA00012575"/>
    </source>
</evidence>
<feature type="binding site" evidence="7">
    <location>
        <begin position="118"/>
        <end position="119"/>
    </location>
    <ligand>
        <name>substrate</name>
    </ligand>
</feature>
<protein>
    <recommendedName>
        <fullName evidence="3 7">Cyclic pyranopterin monophosphate synthase</fullName>
        <ecNumber evidence="3 7">4.6.1.17</ecNumber>
    </recommendedName>
    <alternativeName>
        <fullName evidence="7">Molybdenum cofactor biosynthesis protein C</fullName>
    </alternativeName>
</protein>
<evidence type="ECO:0000259" key="8">
    <source>
        <dbReference type="Pfam" id="PF01967"/>
    </source>
</evidence>
<proteinExistence type="inferred from homology"/>
<dbReference type="SUPFAM" id="SSF55040">
    <property type="entry name" value="Molybdenum cofactor biosynthesis protein C, MoaC"/>
    <property type="match status" value="1"/>
</dbReference>
<evidence type="ECO:0000256" key="4">
    <source>
        <dbReference type="ARBA" id="ARBA00023150"/>
    </source>
</evidence>
<dbReference type="InterPro" id="IPR050105">
    <property type="entry name" value="MoCo_biosynth_MoaA/MoaC"/>
</dbReference>
<dbReference type="PANTHER" id="PTHR22960">
    <property type="entry name" value="MOLYBDOPTERIN COFACTOR SYNTHESIS PROTEIN A"/>
    <property type="match status" value="1"/>
</dbReference>
<accession>A0A6A7Y0I8</accession>
<gene>
    <name evidence="7 9" type="primary">moaC</name>
    <name evidence="9" type="ORF">F0357_04360</name>
</gene>
<dbReference type="NCBIfam" id="TIGR00581">
    <property type="entry name" value="moaC"/>
    <property type="match status" value="1"/>
</dbReference>
<keyword evidence="10" id="KW-1185">Reference proteome</keyword>
<feature type="domain" description="Molybdopterin cofactor biosynthesis C (MoaC)" evidence="8">
    <location>
        <begin position="20"/>
        <end position="155"/>
    </location>
</feature>
<evidence type="ECO:0000256" key="1">
    <source>
        <dbReference type="ARBA" id="ARBA00001637"/>
    </source>
</evidence>
<dbReference type="GO" id="GO:0061799">
    <property type="term" value="F:cyclic pyranopterin monophosphate synthase activity"/>
    <property type="evidence" value="ECO:0007669"/>
    <property type="project" value="UniProtKB-UniRule"/>
</dbReference>
<keyword evidence="4 7" id="KW-0501">Molybdenum cofactor biosynthesis</keyword>
<dbReference type="PANTHER" id="PTHR22960:SF29">
    <property type="entry name" value="CYCLIC PYRANOPTERIN MONOPHOSPHATE SYNTHASE"/>
    <property type="match status" value="1"/>
</dbReference>
<organism evidence="9 10">
    <name type="scientific">Segnochrobactrum spirostomi</name>
    <dbReference type="NCBI Taxonomy" id="2608987"/>
    <lineage>
        <taxon>Bacteria</taxon>
        <taxon>Pseudomonadati</taxon>
        <taxon>Pseudomonadota</taxon>
        <taxon>Alphaproteobacteria</taxon>
        <taxon>Hyphomicrobiales</taxon>
        <taxon>Segnochrobactraceae</taxon>
        <taxon>Segnochrobactrum</taxon>
    </lineage>
</organism>
<dbReference type="EC" id="4.6.1.17" evidence="3 7"/>
<dbReference type="NCBIfam" id="NF006870">
    <property type="entry name" value="PRK09364.1"/>
    <property type="match status" value="1"/>
</dbReference>
<dbReference type="CDD" id="cd01420">
    <property type="entry name" value="MoaC_PE"/>
    <property type="match status" value="1"/>
</dbReference>
<feature type="binding site" evidence="7">
    <location>
        <begin position="80"/>
        <end position="82"/>
    </location>
    <ligand>
        <name>substrate</name>
    </ligand>
</feature>
<dbReference type="EMBL" id="VWNA01000001">
    <property type="protein sequence ID" value="MQT11917.1"/>
    <property type="molecule type" value="Genomic_DNA"/>
</dbReference>
<dbReference type="AlphaFoldDB" id="A0A6A7Y0I8"/>
<dbReference type="HAMAP" id="MF_01224_B">
    <property type="entry name" value="MoaC_B"/>
    <property type="match status" value="1"/>
</dbReference>
<comment type="catalytic activity">
    <reaction evidence="1 7">
        <text>(8S)-3',8-cyclo-7,8-dihydroguanosine 5'-triphosphate = cyclic pyranopterin phosphate + diphosphate</text>
        <dbReference type="Rhea" id="RHEA:49580"/>
        <dbReference type="ChEBI" id="CHEBI:33019"/>
        <dbReference type="ChEBI" id="CHEBI:59648"/>
        <dbReference type="ChEBI" id="CHEBI:131766"/>
        <dbReference type="EC" id="4.6.1.17"/>
    </reaction>
</comment>
<comment type="subunit">
    <text evidence="7">Homohexamer; trimer of dimers.</text>
</comment>
<evidence type="ECO:0000256" key="7">
    <source>
        <dbReference type="HAMAP-Rule" id="MF_01224"/>
    </source>
</evidence>
<keyword evidence="5 7" id="KW-0456">Lyase</keyword>
<name>A0A6A7Y0I8_9HYPH</name>
<sequence>MTTGGAGSLTHLDETGAARMVDVSDKDVTERVAVAEGAVRMAPETLALIERGEAPKGDVIATARIAGIMGAKRTADLIPLCHPLALQSVKVEITADADLPGYRVRATAKVTARTGVEMEALTAVSTACLTLYDMAKAVDRGMTITDIRLVSKTGGRSGAWHAAD</sequence>
<comment type="caution">
    <text evidence="9">The sequence shown here is derived from an EMBL/GenBank/DDBJ whole genome shotgun (WGS) entry which is preliminary data.</text>
</comment>
<comment type="pathway">
    <text evidence="2 7">Cofactor biosynthesis; molybdopterin biosynthesis.</text>
</comment>
<evidence type="ECO:0000313" key="10">
    <source>
        <dbReference type="Proteomes" id="UP000332515"/>
    </source>
</evidence>
<dbReference type="Gene3D" id="3.30.70.640">
    <property type="entry name" value="Molybdopterin cofactor biosynthesis C (MoaC) domain"/>
    <property type="match status" value="1"/>
</dbReference>